<keyword evidence="2" id="KW-1003">Cell membrane</keyword>
<feature type="non-terminal residue" evidence="8">
    <location>
        <position position="1"/>
    </location>
</feature>
<dbReference type="KEGG" id="tps:THAPSDRAFT_32899"/>
<dbReference type="OMA" id="HEVFHAM"/>
<dbReference type="AlphaFoldDB" id="B8BXZ9"/>
<feature type="transmembrane region" description="Helical" evidence="7">
    <location>
        <begin position="6"/>
        <end position="23"/>
    </location>
</feature>
<feature type="transmembrane region" description="Helical" evidence="7">
    <location>
        <begin position="156"/>
        <end position="177"/>
    </location>
</feature>
<evidence type="ECO:0000256" key="3">
    <source>
        <dbReference type="ARBA" id="ARBA00022692"/>
    </source>
</evidence>
<feature type="transmembrane region" description="Helical" evidence="7">
    <location>
        <begin position="129"/>
        <end position="149"/>
    </location>
</feature>
<dbReference type="PaxDb" id="35128-Thaps32899"/>
<dbReference type="Pfam" id="PF03006">
    <property type="entry name" value="HlyIII"/>
    <property type="match status" value="1"/>
</dbReference>
<dbReference type="PANTHER" id="PTHR20855:SF3">
    <property type="entry name" value="LD03007P"/>
    <property type="match status" value="1"/>
</dbReference>
<dbReference type="HOGENOM" id="CLU_051078_1_0_1"/>
<dbReference type="NCBIfam" id="TIGR01065">
    <property type="entry name" value="hlyIII"/>
    <property type="match status" value="1"/>
</dbReference>
<dbReference type="InterPro" id="IPR004254">
    <property type="entry name" value="AdipoR/HlyIII-related"/>
</dbReference>
<gene>
    <name evidence="8" type="ORF">THAPSDRAFT_32899</name>
</gene>
<feature type="binding site" evidence="6">
    <location>
        <position position="56"/>
    </location>
    <ligand>
        <name>Zn(2+)</name>
        <dbReference type="ChEBI" id="CHEBI:29105"/>
    </ligand>
</feature>
<feature type="transmembrane region" description="Helical" evidence="7">
    <location>
        <begin position="102"/>
        <end position="123"/>
    </location>
</feature>
<evidence type="ECO:0000256" key="6">
    <source>
        <dbReference type="PIRSR" id="PIRSR604254-1"/>
    </source>
</evidence>
<dbReference type="EMBL" id="CM000640">
    <property type="protein sequence ID" value="EED94291.1"/>
    <property type="molecule type" value="Genomic_DNA"/>
</dbReference>
<dbReference type="RefSeq" id="XP_002288855.1">
    <property type="nucleotide sequence ID" value="XM_002288819.1"/>
</dbReference>
<evidence type="ECO:0000256" key="5">
    <source>
        <dbReference type="ARBA" id="ARBA00023136"/>
    </source>
</evidence>
<dbReference type="GO" id="GO:0046872">
    <property type="term" value="F:metal ion binding"/>
    <property type="evidence" value="ECO:0007669"/>
    <property type="project" value="UniProtKB-KW"/>
</dbReference>
<dbReference type="Proteomes" id="UP000001449">
    <property type="component" value="Chromosome 3"/>
</dbReference>
<comment type="subcellular location">
    <subcellularLocation>
        <location evidence="1">Cell membrane</location>
        <topology evidence="1">Multi-pass membrane protein</topology>
    </subcellularLocation>
</comment>
<feature type="binding site" evidence="6">
    <location>
        <position position="186"/>
    </location>
    <ligand>
        <name>Zn(2+)</name>
        <dbReference type="ChEBI" id="CHEBI:29105"/>
    </ligand>
</feature>
<proteinExistence type="predicted"/>
<keyword evidence="6" id="KW-0479">Metal-binding</keyword>
<protein>
    <submittedName>
        <fullName evidence="8">Channel protein of hemolysin III family</fullName>
    </submittedName>
</protein>
<feature type="transmembrane region" description="Helical" evidence="7">
    <location>
        <begin position="183"/>
        <end position="204"/>
    </location>
</feature>
<name>B8BXZ9_THAPS</name>
<dbReference type="eggNOG" id="KOG4243">
    <property type="taxonomic scope" value="Eukaryota"/>
</dbReference>
<dbReference type="PANTHER" id="PTHR20855">
    <property type="entry name" value="ADIPOR/PROGESTIN RECEPTOR-RELATED"/>
    <property type="match status" value="1"/>
</dbReference>
<keyword evidence="6" id="KW-0862">Zinc</keyword>
<evidence type="ECO:0000313" key="8">
    <source>
        <dbReference type="EMBL" id="EED94291.1"/>
    </source>
</evidence>
<evidence type="ECO:0000256" key="1">
    <source>
        <dbReference type="ARBA" id="ARBA00004651"/>
    </source>
</evidence>
<sequence length="208" mass="23671">QEVMNCVTHGLGILLAVIATVLLSRRVKEKPKHYVVSCAVYSTSLIVLYMSSTLFHSFFALQRTRYIFQVFDMCAIYILIAGSYTPFLSIVLHHEPLWSNSLLAFIWMCGISGISVEAFAPLWVHKPKFSLAMYLGMGWTCMICINELIEALDKNAIRLLVAGGVWYTAGVPFFVRNNNLDHSIWHCFVMMGSISHWLCIYEYVVTLE</sequence>
<accession>B8BXZ9</accession>
<keyword evidence="9" id="KW-1185">Reference proteome</keyword>
<dbReference type="InParanoid" id="B8BXZ9"/>
<dbReference type="GO" id="GO:0140911">
    <property type="term" value="F:pore-forming activity"/>
    <property type="evidence" value="ECO:0007669"/>
    <property type="project" value="InterPro"/>
</dbReference>
<dbReference type="GO" id="GO:0005886">
    <property type="term" value="C:plasma membrane"/>
    <property type="evidence" value="ECO:0007669"/>
    <property type="project" value="UniProtKB-SubCell"/>
</dbReference>
<evidence type="ECO:0000256" key="2">
    <source>
        <dbReference type="ARBA" id="ARBA00022475"/>
    </source>
</evidence>
<feature type="transmembrane region" description="Helical" evidence="7">
    <location>
        <begin position="66"/>
        <end position="90"/>
    </location>
</feature>
<evidence type="ECO:0000256" key="7">
    <source>
        <dbReference type="SAM" id="Phobius"/>
    </source>
</evidence>
<keyword evidence="5 7" id="KW-0472">Membrane</keyword>
<feature type="binding site" evidence="6">
    <location>
        <position position="182"/>
    </location>
    <ligand>
        <name>Zn(2+)</name>
        <dbReference type="ChEBI" id="CHEBI:29105"/>
    </ligand>
</feature>
<organism evidence="8 9">
    <name type="scientific">Thalassiosira pseudonana</name>
    <name type="common">Marine diatom</name>
    <name type="synonym">Cyclotella nana</name>
    <dbReference type="NCBI Taxonomy" id="35128"/>
    <lineage>
        <taxon>Eukaryota</taxon>
        <taxon>Sar</taxon>
        <taxon>Stramenopiles</taxon>
        <taxon>Ochrophyta</taxon>
        <taxon>Bacillariophyta</taxon>
        <taxon>Coscinodiscophyceae</taxon>
        <taxon>Thalassiosirophycidae</taxon>
        <taxon>Thalassiosirales</taxon>
        <taxon>Thalassiosiraceae</taxon>
        <taxon>Thalassiosira</taxon>
    </lineage>
</organism>
<keyword evidence="4 7" id="KW-1133">Transmembrane helix</keyword>
<evidence type="ECO:0000313" key="9">
    <source>
        <dbReference type="Proteomes" id="UP000001449"/>
    </source>
</evidence>
<reference evidence="8 9" key="1">
    <citation type="journal article" date="2004" name="Science">
        <title>The genome of the diatom Thalassiosira pseudonana: ecology, evolution, and metabolism.</title>
        <authorList>
            <person name="Armbrust E.V."/>
            <person name="Berges J.A."/>
            <person name="Bowler C."/>
            <person name="Green B.R."/>
            <person name="Martinez D."/>
            <person name="Putnam N.H."/>
            <person name="Zhou S."/>
            <person name="Allen A.E."/>
            <person name="Apt K.E."/>
            <person name="Bechner M."/>
            <person name="Brzezinski M.A."/>
            <person name="Chaal B.K."/>
            <person name="Chiovitti A."/>
            <person name="Davis A.K."/>
            <person name="Demarest M.S."/>
            <person name="Detter J.C."/>
            <person name="Glavina T."/>
            <person name="Goodstein D."/>
            <person name="Hadi M.Z."/>
            <person name="Hellsten U."/>
            <person name="Hildebrand M."/>
            <person name="Jenkins B.D."/>
            <person name="Jurka J."/>
            <person name="Kapitonov V.V."/>
            <person name="Kroger N."/>
            <person name="Lau W.W."/>
            <person name="Lane T.W."/>
            <person name="Larimer F.W."/>
            <person name="Lippmeier J.C."/>
            <person name="Lucas S."/>
            <person name="Medina M."/>
            <person name="Montsant A."/>
            <person name="Obornik M."/>
            <person name="Parker M.S."/>
            <person name="Palenik B."/>
            <person name="Pazour G.J."/>
            <person name="Richardson P.M."/>
            <person name="Rynearson T.A."/>
            <person name="Saito M.A."/>
            <person name="Schwartz D.C."/>
            <person name="Thamatrakoln K."/>
            <person name="Valentin K."/>
            <person name="Vardi A."/>
            <person name="Wilkerson F.P."/>
            <person name="Rokhsar D.S."/>
        </authorList>
    </citation>
    <scope>NUCLEOTIDE SEQUENCE [LARGE SCALE GENOMIC DNA]</scope>
    <source>
        <strain evidence="8 9">CCMP1335</strain>
    </source>
</reference>
<dbReference type="GeneID" id="7451683"/>
<keyword evidence="3 7" id="KW-0812">Transmembrane</keyword>
<dbReference type="InterPro" id="IPR005744">
    <property type="entry name" value="Hy-lIII"/>
</dbReference>
<reference evidence="8 9" key="2">
    <citation type="journal article" date="2008" name="Nature">
        <title>The Phaeodactylum genome reveals the evolutionary history of diatom genomes.</title>
        <authorList>
            <person name="Bowler C."/>
            <person name="Allen A.E."/>
            <person name="Badger J.H."/>
            <person name="Grimwood J."/>
            <person name="Jabbari K."/>
            <person name="Kuo A."/>
            <person name="Maheswari U."/>
            <person name="Martens C."/>
            <person name="Maumus F."/>
            <person name="Otillar R.P."/>
            <person name="Rayko E."/>
            <person name="Salamov A."/>
            <person name="Vandepoele K."/>
            <person name="Beszteri B."/>
            <person name="Gruber A."/>
            <person name="Heijde M."/>
            <person name="Katinka M."/>
            <person name="Mock T."/>
            <person name="Valentin K."/>
            <person name="Verret F."/>
            <person name="Berges J.A."/>
            <person name="Brownlee C."/>
            <person name="Cadoret J.P."/>
            <person name="Chiovitti A."/>
            <person name="Choi C.J."/>
            <person name="Coesel S."/>
            <person name="De Martino A."/>
            <person name="Detter J.C."/>
            <person name="Durkin C."/>
            <person name="Falciatore A."/>
            <person name="Fournet J."/>
            <person name="Haruta M."/>
            <person name="Huysman M.J."/>
            <person name="Jenkins B.D."/>
            <person name="Jiroutova K."/>
            <person name="Jorgensen R.E."/>
            <person name="Joubert Y."/>
            <person name="Kaplan A."/>
            <person name="Kroger N."/>
            <person name="Kroth P.G."/>
            <person name="La Roche J."/>
            <person name="Lindquist E."/>
            <person name="Lommer M."/>
            <person name="Martin-Jezequel V."/>
            <person name="Lopez P.J."/>
            <person name="Lucas S."/>
            <person name="Mangogna M."/>
            <person name="McGinnis K."/>
            <person name="Medlin L.K."/>
            <person name="Montsant A."/>
            <person name="Oudot-Le Secq M.P."/>
            <person name="Napoli C."/>
            <person name="Obornik M."/>
            <person name="Parker M.S."/>
            <person name="Petit J.L."/>
            <person name="Porcel B.M."/>
            <person name="Poulsen N."/>
            <person name="Robison M."/>
            <person name="Rychlewski L."/>
            <person name="Rynearson T.A."/>
            <person name="Schmutz J."/>
            <person name="Shapiro H."/>
            <person name="Siaut M."/>
            <person name="Stanley M."/>
            <person name="Sussman M.R."/>
            <person name="Taylor A.R."/>
            <person name="Vardi A."/>
            <person name="von Dassow P."/>
            <person name="Vyverman W."/>
            <person name="Willis A."/>
            <person name="Wyrwicz L.S."/>
            <person name="Rokhsar D.S."/>
            <person name="Weissenbach J."/>
            <person name="Armbrust E.V."/>
            <person name="Green B.R."/>
            <person name="Van de Peer Y."/>
            <person name="Grigoriev I.V."/>
        </authorList>
    </citation>
    <scope>NUCLEOTIDE SEQUENCE [LARGE SCALE GENOMIC DNA]</scope>
    <source>
        <strain evidence="8 9">CCMP1335</strain>
    </source>
</reference>
<evidence type="ECO:0000256" key="4">
    <source>
        <dbReference type="ARBA" id="ARBA00022989"/>
    </source>
</evidence>
<feature type="transmembrane region" description="Helical" evidence="7">
    <location>
        <begin position="35"/>
        <end position="60"/>
    </location>
</feature>